<name>A0A6C0R8B2_9BACT</name>
<dbReference type="GO" id="GO:0009002">
    <property type="term" value="F:serine-type D-Ala-D-Ala carboxypeptidase activity"/>
    <property type="evidence" value="ECO:0007669"/>
    <property type="project" value="UniProtKB-EC"/>
</dbReference>
<sequence length="793" mass="90830">MSETKKSFKTYIIIFWSIVALGLVSAFFLFFLIAKGNLGFMPSFKELENPQNILATEIYFEDGPSIDKYFNQENRSYVNYENLPPHLINALIATEDVRFYDHSGIDFRGLIRVVKGIVIGDTSSGGGSTLSQQLAKMLFPRDGFSSSLELVLRKFKEWVIAVKLERSYTKEEIILMYLNKYDYLNNAVGIRSAADVYFNAQPDSLKLHQAAMLVGMAKNSSLYNPIRRPGMVLQRRNVVLAQMEKYGYITPEVADSAKLLPLDLEYNKVDYKLGPAPYFREYLRLALTAKKPERDNYASWQEQKYIEDLDEWENNPLYGWCNKNKKANGEPYNIYTDGLKIYTTLDSRMQKYAVEAVEQHLRYDLQPLFDGSMEGLNNPPFANNMGREEVENLLNREIRKSERYRVMNLAGKSFSEIKETFNEPVEMSVFEWSGEVDTLMTPMDSIKHYLRYFRSSFMAMDTESGKVKAYVGGPNYKHFMYDMVKGGKRQVGSTVKPFLYTLAMQNGLTPCTKVPYVSQQFQQWDGSIYEPKDADVDPEMDGKMVTLKWGLANSKNRISAWVLKQFNPQAVVDVMKRMGIYSPIEAVNSMFLGVSDVTLYEMVGAFNTYANLGVYTKPYFVTRIEDRHGNVIARFNPEKHEAIDEETAYLMLNLLEGVISPDGTGARLRGSNLWRERVTKEYGQFTMPIAGKTGTTQNHSDGWFIGTTPKLTAGVWTGADLRSIHFRTIGSGQGANMALPIWGYFYKKVLADESIGYKENKMEFKKPAEFNINLDCDELEKKNRTPEEFNDFF</sequence>
<evidence type="ECO:0000256" key="8">
    <source>
        <dbReference type="ARBA" id="ARBA00022676"/>
    </source>
</evidence>
<evidence type="ECO:0000256" key="5">
    <source>
        <dbReference type="ARBA" id="ARBA00022475"/>
    </source>
</evidence>
<dbReference type="InterPro" id="IPR012338">
    <property type="entry name" value="Beta-lactam/transpept-like"/>
</dbReference>
<evidence type="ECO:0000256" key="16">
    <source>
        <dbReference type="ARBA" id="ARBA00034000"/>
    </source>
</evidence>
<dbReference type="GO" id="GO:0071555">
    <property type="term" value="P:cell wall organization"/>
    <property type="evidence" value="ECO:0007669"/>
    <property type="project" value="UniProtKB-KW"/>
</dbReference>
<dbReference type="GO" id="GO:0030288">
    <property type="term" value="C:outer membrane-bounded periplasmic space"/>
    <property type="evidence" value="ECO:0007669"/>
    <property type="project" value="TreeGrafter"/>
</dbReference>
<organism evidence="21 22">
    <name type="scientific">Draconibacterium halophilum</name>
    <dbReference type="NCBI Taxonomy" id="2706887"/>
    <lineage>
        <taxon>Bacteria</taxon>
        <taxon>Pseudomonadati</taxon>
        <taxon>Bacteroidota</taxon>
        <taxon>Bacteroidia</taxon>
        <taxon>Marinilabiliales</taxon>
        <taxon>Prolixibacteraceae</taxon>
        <taxon>Draconibacterium</taxon>
    </lineage>
</organism>
<feature type="transmembrane region" description="Helical" evidence="18">
    <location>
        <begin position="12"/>
        <end position="34"/>
    </location>
</feature>
<dbReference type="EMBL" id="CP048409">
    <property type="protein sequence ID" value="QIA06634.1"/>
    <property type="molecule type" value="Genomic_DNA"/>
</dbReference>
<dbReference type="InterPro" id="IPR001460">
    <property type="entry name" value="PCN-bd_Tpept"/>
</dbReference>
<evidence type="ECO:0000256" key="17">
    <source>
        <dbReference type="ARBA" id="ARBA00049902"/>
    </source>
</evidence>
<dbReference type="GO" id="GO:0009252">
    <property type="term" value="P:peptidoglycan biosynthetic process"/>
    <property type="evidence" value="ECO:0007669"/>
    <property type="project" value="UniProtKB-KW"/>
</dbReference>
<keyword evidence="6" id="KW-0121">Carboxypeptidase</keyword>
<keyword evidence="14" id="KW-0511">Multifunctional enzyme</keyword>
<evidence type="ECO:0000256" key="4">
    <source>
        <dbReference type="ARBA" id="ARBA00007739"/>
    </source>
</evidence>
<dbReference type="SUPFAM" id="SSF56601">
    <property type="entry name" value="beta-lactamase/transpeptidase-like"/>
    <property type="match status" value="1"/>
</dbReference>
<evidence type="ECO:0000259" key="20">
    <source>
        <dbReference type="Pfam" id="PF00912"/>
    </source>
</evidence>
<keyword evidence="22" id="KW-1185">Reference proteome</keyword>
<evidence type="ECO:0000256" key="11">
    <source>
        <dbReference type="ARBA" id="ARBA00022960"/>
    </source>
</evidence>
<evidence type="ECO:0000259" key="19">
    <source>
        <dbReference type="Pfam" id="PF00905"/>
    </source>
</evidence>
<comment type="pathway">
    <text evidence="2">Cell wall biogenesis; peptidoglycan biosynthesis.</text>
</comment>
<keyword evidence="13 18" id="KW-0472">Membrane</keyword>
<dbReference type="Pfam" id="PF00912">
    <property type="entry name" value="Transgly"/>
    <property type="match status" value="1"/>
</dbReference>
<dbReference type="InterPro" id="IPR001264">
    <property type="entry name" value="Glyco_trans_51"/>
</dbReference>
<evidence type="ECO:0000256" key="18">
    <source>
        <dbReference type="SAM" id="Phobius"/>
    </source>
</evidence>
<evidence type="ECO:0000256" key="15">
    <source>
        <dbReference type="ARBA" id="ARBA00023316"/>
    </source>
</evidence>
<dbReference type="InterPro" id="IPR023346">
    <property type="entry name" value="Lysozyme-like_dom_sf"/>
</dbReference>
<dbReference type="GO" id="GO:0008360">
    <property type="term" value="P:regulation of cell shape"/>
    <property type="evidence" value="ECO:0007669"/>
    <property type="project" value="UniProtKB-KW"/>
</dbReference>
<reference evidence="21 22" key="1">
    <citation type="submission" date="2020-02" db="EMBL/GenBank/DDBJ databases">
        <title>Genome sequencing for Draconibacterium sp. strain M1.</title>
        <authorList>
            <person name="Park S.-J."/>
        </authorList>
    </citation>
    <scope>NUCLEOTIDE SEQUENCE [LARGE SCALE GENOMIC DNA]</scope>
    <source>
        <strain evidence="21 22">M1</strain>
    </source>
</reference>
<gene>
    <name evidence="21" type="ORF">G0Q07_02320</name>
</gene>
<keyword evidence="5" id="KW-1003">Cell membrane</keyword>
<evidence type="ECO:0000256" key="12">
    <source>
        <dbReference type="ARBA" id="ARBA00022984"/>
    </source>
</evidence>
<proteinExistence type="inferred from homology"/>
<dbReference type="Proteomes" id="UP000474630">
    <property type="component" value="Chromosome"/>
</dbReference>
<evidence type="ECO:0000256" key="10">
    <source>
        <dbReference type="ARBA" id="ARBA00022801"/>
    </source>
</evidence>
<dbReference type="SUPFAM" id="SSF53955">
    <property type="entry name" value="Lysozyme-like"/>
    <property type="match status" value="1"/>
</dbReference>
<evidence type="ECO:0000256" key="3">
    <source>
        <dbReference type="ARBA" id="ARBA00007090"/>
    </source>
</evidence>
<evidence type="ECO:0000256" key="13">
    <source>
        <dbReference type="ARBA" id="ARBA00023136"/>
    </source>
</evidence>
<dbReference type="Gene3D" id="1.10.3810.10">
    <property type="entry name" value="Biosynthetic peptidoglycan transglycosylase-like"/>
    <property type="match status" value="1"/>
</dbReference>
<evidence type="ECO:0000256" key="9">
    <source>
        <dbReference type="ARBA" id="ARBA00022679"/>
    </source>
</evidence>
<dbReference type="InterPro" id="IPR036950">
    <property type="entry name" value="PBP_transglycosylase"/>
</dbReference>
<keyword evidence="18" id="KW-0812">Transmembrane</keyword>
<comment type="similarity">
    <text evidence="4">In the N-terminal section; belongs to the glycosyltransferase 51 family.</text>
</comment>
<keyword evidence="12" id="KW-0573">Peptidoglycan synthesis</keyword>
<keyword evidence="10" id="KW-0378">Hydrolase</keyword>
<evidence type="ECO:0000313" key="21">
    <source>
        <dbReference type="EMBL" id="QIA06634.1"/>
    </source>
</evidence>
<comment type="catalytic activity">
    <reaction evidence="17">
        <text>[GlcNAc-(1-&gt;4)-Mur2Ac(oyl-L-Ala-gamma-D-Glu-L-Lys-D-Ala-D-Ala)](n)-di-trans,octa-cis-undecaprenyl diphosphate + beta-D-GlcNAc-(1-&gt;4)-Mur2Ac(oyl-L-Ala-gamma-D-Glu-L-Lys-D-Ala-D-Ala)-di-trans,octa-cis-undecaprenyl diphosphate = [GlcNAc-(1-&gt;4)-Mur2Ac(oyl-L-Ala-gamma-D-Glu-L-Lys-D-Ala-D-Ala)](n+1)-di-trans,octa-cis-undecaprenyl diphosphate + di-trans,octa-cis-undecaprenyl diphosphate + H(+)</text>
        <dbReference type="Rhea" id="RHEA:23708"/>
        <dbReference type="Rhea" id="RHEA-COMP:9602"/>
        <dbReference type="Rhea" id="RHEA-COMP:9603"/>
        <dbReference type="ChEBI" id="CHEBI:15378"/>
        <dbReference type="ChEBI" id="CHEBI:58405"/>
        <dbReference type="ChEBI" id="CHEBI:60033"/>
        <dbReference type="ChEBI" id="CHEBI:78435"/>
        <dbReference type="EC" id="2.4.99.28"/>
    </reaction>
</comment>
<dbReference type="Gene3D" id="3.40.710.10">
    <property type="entry name" value="DD-peptidase/beta-lactamase superfamily"/>
    <property type="match status" value="2"/>
</dbReference>
<dbReference type="KEGG" id="drc:G0Q07_02320"/>
<protein>
    <submittedName>
        <fullName evidence="21">Penicillin-binding protein</fullName>
    </submittedName>
</protein>
<keyword evidence="8" id="KW-0328">Glycosyltransferase</keyword>
<evidence type="ECO:0000256" key="14">
    <source>
        <dbReference type="ARBA" id="ARBA00023268"/>
    </source>
</evidence>
<keyword evidence="18" id="KW-1133">Transmembrane helix</keyword>
<comment type="similarity">
    <text evidence="3">In the C-terminal section; belongs to the transpeptidase family.</text>
</comment>
<dbReference type="GO" id="GO:0008658">
    <property type="term" value="F:penicillin binding"/>
    <property type="evidence" value="ECO:0007669"/>
    <property type="project" value="InterPro"/>
</dbReference>
<accession>A0A6C0R8B2</accession>
<dbReference type="RefSeq" id="WP_163344565.1">
    <property type="nucleotide sequence ID" value="NZ_CP048409.1"/>
</dbReference>
<evidence type="ECO:0000313" key="22">
    <source>
        <dbReference type="Proteomes" id="UP000474630"/>
    </source>
</evidence>
<dbReference type="AlphaFoldDB" id="A0A6C0R8B2"/>
<keyword evidence="15" id="KW-0961">Cell wall biogenesis/degradation</keyword>
<dbReference type="InterPro" id="IPR050396">
    <property type="entry name" value="Glycosyltr_51/Transpeptidase"/>
</dbReference>
<comment type="subcellular location">
    <subcellularLocation>
        <location evidence="1">Cell membrane</location>
    </subcellularLocation>
</comment>
<evidence type="ECO:0000256" key="1">
    <source>
        <dbReference type="ARBA" id="ARBA00004236"/>
    </source>
</evidence>
<keyword evidence="7" id="KW-0645">Protease</keyword>
<dbReference type="GO" id="GO:0005886">
    <property type="term" value="C:plasma membrane"/>
    <property type="evidence" value="ECO:0007669"/>
    <property type="project" value="UniProtKB-SubCell"/>
</dbReference>
<dbReference type="PANTHER" id="PTHR32282:SF11">
    <property type="entry name" value="PENICILLIN-BINDING PROTEIN 1B"/>
    <property type="match status" value="1"/>
</dbReference>
<dbReference type="GO" id="GO:0008955">
    <property type="term" value="F:peptidoglycan glycosyltransferase activity"/>
    <property type="evidence" value="ECO:0007669"/>
    <property type="project" value="UniProtKB-EC"/>
</dbReference>
<dbReference type="PANTHER" id="PTHR32282">
    <property type="entry name" value="BINDING PROTEIN TRANSPEPTIDASE, PUTATIVE-RELATED"/>
    <property type="match status" value="1"/>
</dbReference>
<feature type="domain" description="Penicillin-binding protein transpeptidase" evidence="19">
    <location>
        <begin position="456"/>
        <end position="717"/>
    </location>
</feature>
<evidence type="ECO:0000256" key="7">
    <source>
        <dbReference type="ARBA" id="ARBA00022670"/>
    </source>
</evidence>
<evidence type="ECO:0000256" key="6">
    <source>
        <dbReference type="ARBA" id="ARBA00022645"/>
    </source>
</evidence>
<feature type="domain" description="Glycosyl transferase family 51" evidence="20">
    <location>
        <begin position="67"/>
        <end position="244"/>
    </location>
</feature>
<comment type="catalytic activity">
    <reaction evidence="16">
        <text>Preferential cleavage: (Ac)2-L-Lys-D-Ala-|-D-Ala. Also transpeptidation of peptidyl-alanyl moieties that are N-acyl substituents of D-alanine.</text>
        <dbReference type="EC" id="3.4.16.4"/>
    </reaction>
</comment>
<keyword evidence="11" id="KW-0133">Cell shape</keyword>
<keyword evidence="9" id="KW-0808">Transferase</keyword>
<evidence type="ECO:0000256" key="2">
    <source>
        <dbReference type="ARBA" id="ARBA00004752"/>
    </source>
</evidence>
<dbReference type="Pfam" id="PF00905">
    <property type="entry name" value="Transpeptidase"/>
    <property type="match status" value="1"/>
</dbReference>
<dbReference type="GO" id="GO:0006508">
    <property type="term" value="P:proteolysis"/>
    <property type="evidence" value="ECO:0007669"/>
    <property type="project" value="UniProtKB-KW"/>
</dbReference>